<reference evidence="2" key="1">
    <citation type="submission" date="2018-02" db="EMBL/GenBank/DDBJ databases">
        <title>Rhizophora mucronata_Transcriptome.</title>
        <authorList>
            <person name="Meera S.P."/>
            <person name="Sreeshan A."/>
            <person name="Augustine A."/>
        </authorList>
    </citation>
    <scope>NUCLEOTIDE SEQUENCE</scope>
    <source>
        <tissue evidence="2">Leaf</tissue>
    </source>
</reference>
<dbReference type="EMBL" id="GGEC01016593">
    <property type="protein sequence ID" value="MBW97076.1"/>
    <property type="molecule type" value="Transcribed_RNA"/>
</dbReference>
<evidence type="ECO:0000256" key="1">
    <source>
        <dbReference type="SAM" id="Phobius"/>
    </source>
</evidence>
<evidence type="ECO:0000313" key="2">
    <source>
        <dbReference type="EMBL" id="MBW97076.1"/>
    </source>
</evidence>
<accession>A0A2P2JUD0</accession>
<feature type="transmembrane region" description="Helical" evidence="1">
    <location>
        <begin position="12"/>
        <end position="37"/>
    </location>
</feature>
<keyword evidence="1" id="KW-0812">Transmembrane</keyword>
<dbReference type="AlphaFoldDB" id="A0A2P2JUD0"/>
<proteinExistence type="predicted"/>
<name>A0A2P2JUD0_RHIMU</name>
<keyword evidence="1" id="KW-0472">Membrane</keyword>
<sequence length="38" mass="4620">MYQFMTHVVNYLFYWVLIATILTLGCFLQIFYCSFCLL</sequence>
<protein>
    <submittedName>
        <fullName evidence="2">Uncharacterized protein</fullName>
    </submittedName>
</protein>
<keyword evidence="1" id="KW-1133">Transmembrane helix</keyword>
<organism evidence="2">
    <name type="scientific">Rhizophora mucronata</name>
    <name type="common">Asiatic mangrove</name>
    <dbReference type="NCBI Taxonomy" id="61149"/>
    <lineage>
        <taxon>Eukaryota</taxon>
        <taxon>Viridiplantae</taxon>
        <taxon>Streptophyta</taxon>
        <taxon>Embryophyta</taxon>
        <taxon>Tracheophyta</taxon>
        <taxon>Spermatophyta</taxon>
        <taxon>Magnoliopsida</taxon>
        <taxon>eudicotyledons</taxon>
        <taxon>Gunneridae</taxon>
        <taxon>Pentapetalae</taxon>
        <taxon>rosids</taxon>
        <taxon>fabids</taxon>
        <taxon>Malpighiales</taxon>
        <taxon>Rhizophoraceae</taxon>
        <taxon>Rhizophora</taxon>
    </lineage>
</organism>